<dbReference type="Gene3D" id="3.10.450.50">
    <property type="match status" value="1"/>
</dbReference>
<organism evidence="2 3">
    <name type="scientific">Pseudonocardia asaccharolytica DSM 44247 = NBRC 16224</name>
    <dbReference type="NCBI Taxonomy" id="1123024"/>
    <lineage>
        <taxon>Bacteria</taxon>
        <taxon>Bacillati</taxon>
        <taxon>Actinomycetota</taxon>
        <taxon>Actinomycetes</taxon>
        <taxon>Pseudonocardiales</taxon>
        <taxon>Pseudonocardiaceae</taxon>
        <taxon>Pseudonocardia</taxon>
    </lineage>
</organism>
<sequence length="77" mass="8065">MLARPGRAQLGLAGTGAEAIRHVKDAIRDVHAAIPDLTFTIEDTVEAGDTIWVRVPVRGTLTVGAEGHGPLRADGAR</sequence>
<dbReference type="STRING" id="1123024.GCA_000423625_04942"/>
<accession>A0A511D7J2</accession>
<evidence type="ECO:0000313" key="2">
    <source>
        <dbReference type="EMBL" id="GEL20779.1"/>
    </source>
</evidence>
<proteinExistence type="predicted"/>
<dbReference type="RefSeq" id="WP_051233533.1">
    <property type="nucleotide sequence ID" value="NZ_AUII01000052.1"/>
</dbReference>
<dbReference type="AlphaFoldDB" id="A0A511D7J2"/>
<evidence type="ECO:0000259" key="1">
    <source>
        <dbReference type="Pfam" id="PF12680"/>
    </source>
</evidence>
<reference evidence="2 3" key="1">
    <citation type="submission" date="2019-07" db="EMBL/GenBank/DDBJ databases">
        <title>Whole genome shotgun sequence of Pseudonocardia asaccharolytica NBRC 16224.</title>
        <authorList>
            <person name="Hosoyama A."/>
            <person name="Uohara A."/>
            <person name="Ohji S."/>
            <person name="Ichikawa N."/>
        </authorList>
    </citation>
    <scope>NUCLEOTIDE SEQUENCE [LARGE SCALE GENOMIC DNA]</scope>
    <source>
        <strain evidence="2 3">NBRC 16224</strain>
    </source>
</reference>
<dbReference type="Pfam" id="PF12680">
    <property type="entry name" value="SnoaL_2"/>
    <property type="match status" value="1"/>
</dbReference>
<name>A0A511D7J2_9PSEU</name>
<protein>
    <recommendedName>
        <fullName evidence="1">SnoaL-like domain-containing protein</fullName>
    </recommendedName>
</protein>
<dbReference type="InterPro" id="IPR037401">
    <property type="entry name" value="SnoaL-like"/>
</dbReference>
<evidence type="ECO:0000313" key="3">
    <source>
        <dbReference type="Proteomes" id="UP000321328"/>
    </source>
</evidence>
<gene>
    <name evidence="2" type="ORF">PA7_46160</name>
</gene>
<dbReference type="InterPro" id="IPR032710">
    <property type="entry name" value="NTF2-like_dom_sf"/>
</dbReference>
<dbReference type="Proteomes" id="UP000321328">
    <property type="component" value="Unassembled WGS sequence"/>
</dbReference>
<feature type="domain" description="SnoaL-like" evidence="1">
    <location>
        <begin position="16"/>
        <end position="68"/>
    </location>
</feature>
<dbReference type="SUPFAM" id="SSF54427">
    <property type="entry name" value="NTF2-like"/>
    <property type="match status" value="1"/>
</dbReference>
<dbReference type="EMBL" id="BJVI01000091">
    <property type="protein sequence ID" value="GEL20779.1"/>
    <property type="molecule type" value="Genomic_DNA"/>
</dbReference>
<comment type="caution">
    <text evidence="2">The sequence shown here is derived from an EMBL/GenBank/DDBJ whole genome shotgun (WGS) entry which is preliminary data.</text>
</comment>
<keyword evidence="3" id="KW-1185">Reference proteome</keyword>
<dbReference type="OrthoDB" id="5181013at2"/>